<reference evidence="6 7" key="1">
    <citation type="submission" date="2014-02" db="EMBL/GenBank/DDBJ databases">
        <title>Single nucleus genome sequencing reveals high similarity among nuclei of an endomycorrhizal fungus.</title>
        <authorList>
            <person name="Lin K."/>
            <person name="Geurts R."/>
            <person name="Zhang Z."/>
            <person name="Limpens E."/>
            <person name="Saunders D.G."/>
            <person name="Mu D."/>
            <person name="Pang E."/>
            <person name="Cao H."/>
            <person name="Cha H."/>
            <person name="Lin T."/>
            <person name="Zhou Q."/>
            <person name="Shang Y."/>
            <person name="Li Y."/>
            <person name="Ivanov S."/>
            <person name="Sharma T."/>
            <person name="Velzen R.V."/>
            <person name="Ruijter N.D."/>
            <person name="Aanen D.K."/>
            <person name="Win J."/>
            <person name="Kamoun S."/>
            <person name="Bisseling T."/>
            <person name="Huang S."/>
        </authorList>
    </citation>
    <scope>NUCLEOTIDE SEQUENCE [LARGE SCALE GENOMIC DNA]</scope>
    <source>
        <strain evidence="7">DAOM197198w</strain>
    </source>
</reference>
<keyword evidence="2" id="KW-0032">Aminotransferase</keyword>
<dbReference type="GO" id="GO:0004015">
    <property type="term" value="F:adenosylmethionine-8-amino-7-oxononanoate transaminase activity"/>
    <property type="evidence" value="ECO:0007669"/>
    <property type="project" value="TreeGrafter"/>
</dbReference>
<evidence type="ECO:0000256" key="3">
    <source>
        <dbReference type="ARBA" id="ARBA00022679"/>
    </source>
</evidence>
<dbReference type="GO" id="GO:0005739">
    <property type="term" value="C:mitochondrion"/>
    <property type="evidence" value="ECO:0007669"/>
    <property type="project" value="UniProtKB-SubCell"/>
</dbReference>
<keyword evidence="3" id="KW-0808">Transferase</keyword>
<dbReference type="SUPFAM" id="SSF53383">
    <property type="entry name" value="PLP-dependent transferases"/>
    <property type="match status" value="1"/>
</dbReference>
<dbReference type="InterPro" id="IPR015422">
    <property type="entry name" value="PyrdxlP-dep_Trfase_small"/>
</dbReference>
<accession>A0A015J831</accession>
<sequence length="823" mass="93671">MNYYNFLPTRNFQIYQIFASNTNLGKTIISTGLLRSSILKSSKSLINKINNKNNDKNNKNNKDKKNENKINYYKNIYYLKPIQTGYPKDDDTNFVKIFTINNNDDYYNVDDNFEKNDNKINIKFNSLYKYKKPVSPHLAINKNFIPNDEIVLNKIKSYISKCYNESLINGGRLFLETAGGVSSPIMSGTIQSEFYRVLRLPTILVGDSNLGGISTTLSSYESLLLRGYDIPIIILFNNENYKNHLFIEKYFNENQNSSIIKPKIFDIQLPPKKDEYNDLVNMKNYFQSNDENFNHVTDELEEWYENKFNRLDKMEEKAKEIVWWPFTQHGIVDKVNVVDSAYKDLLITYNNNNNSNNNNSNNSNDSHNSNNSNTSDIDTPDTPSLNEVFDGSASWWTQGLGHGNSKLTLTASYASGRYGHVLFPESINEPSLSLSESLLDGVGKNWANRVFYSDNGSTAMEVALKMALIKQSDDVELSVLGLEGSYHGDTIGVMNACGPNIYNEKVSWYSPKGIWFKPPQILMKDNKYRINNIPKTINNNFDGFDSLTEIFNENRVEKDPLSYHYKQSIENQLHHYTNQGYKFGTLIIEPIVMGAGGMIFVDPLYQKQLIKSVRSILNIPIIFDEVFTGFWRLGKQTGAEFLKINPDIAAYAKLLTGGLCPLAVTLSTEEIFKKFLGNTKVEALLHGHSYTAHPIGCLVANTSINEYPNLKWIKGNENEIDKSFSLWDKNFQKQISCLPKVNGVFSLGTLLSIELNDIDGGGYASNIAKIFNEKLSNLERKSIDDFGIKTRPLGNVIYIMSSLISDVKSLRNIEQKIFDCLNK</sequence>
<organism evidence="6 7">
    <name type="scientific">Rhizophagus irregularis (strain DAOM 197198w)</name>
    <name type="common">Glomus intraradices</name>
    <dbReference type="NCBI Taxonomy" id="1432141"/>
    <lineage>
        <taxon>Eukaryota</taxon>
        <taxon>Fungi</taxon>
        <taxon>Fungi incertae sedis</taxon>
        <taxon>Mucoromycota</taxon>
        <taxon>Glomeromycotina</taxon>
        <taxon>Glomeromycetes</taxon>
        <taxon>Glomerales</taxon>
        <taxon>Glomeraceae</taxon>
        <taxon>Rhizophagus</taxon>
    </lineage>
</organism>
<gene>
    <name evidence="6" type="ORF">RirG_265350</name>
</gene>
<dbReference type="Pfam" id="PF00202">
    <property type="entry name" value="Aminotran_3"/>
    <property type="match status" value="1"/>
</dbReference>
<dbReference type="PANTHER" id="PTHR42684">
    <property type="entry name" value="ADENOSYLMETHIONINE-8-AMINO-7-OXONONANOATE AMINOTRANSFERASE"/>
    <property type="match status" value="1"/>
</dbReference>
<dbReference type="SUPFAM" id="SSF52540">
    <property type="entry name" value="P-loop containing nucleoside triphosphate hydrolases"/>
    <property type="match status" value="1"/>
</dbReference>
<feature type="compositionally biased region" description="Polar residues" evidence="5">
    <location>
        <begin position="374"/>
        <end position="384"/>
    </location>
</feature>
<comment type="caution">
    <text evidence="6">The sequence shown here is derived from an EMBL/GenBank/DDBJ whole genome shotgun (WGS) entry which is preliminary data.</text>
</comment>
<feature type="compositionally biased region" description="Low complexity" evidence="5">
    <location>
        <begin position="352"/>
        <end position="373"/>
    </location>
</feature>
<dbReference type="SMR" id="A0A015J831"/>
<dbReference type="EMBL" id="JEMT01029738">
    <property type="protein sequence ID" value="EXX51019.1"/>
    <property type="molecule type" value="Genomic_DNA"/>
</dbReference>
<feature type="region of interest" description="Disordered" evidence="5">
    <location>
        <begin position="352"/>
        <end position="384"/>
    </location>
</feature>
<protein>
    <submittedName>
        <fullName evidence="6">Adenosylmethionine-8-amino-7-oxononanoate transaminase</fullName>
    </submittedName>
</protein>
<dbReference type="OMA" id="KGWASRA"/>
<dbReference type="Gene3D" id="3.40.50.300">
    <property type="entry name" value="P-loop containing nucleotide triphosphate hydrolases"/>
    <property type="match status" value="1"/>
</dbReference>
<evidence type="ECO:0000256" key="5">
    <source>
        <dbReference type="SAM" id="MobiDB-lite"/>
    </source>
</evidence>
<name>A0A015J831_RHIIW</name>
<dbReference type="InterPro" id="IPR005814">
    <property type="entry name" value="Aminotrans_3"/>
</dbReference>
<dbReference type="PROSITE" id="PS00600">
    <property type="entry name" value="AA_TRANSFER_CLASS_3"/>
    <property type="match status" value="1"/>
</dbReference>
<dbReference type="GO" id="GO:0030170">
    <property type="term" value="F:pyridoxal phosphate binding"/>
    <property type="evidence" value="ECO:0007669"/>
    <property type="project" value="InterPro"/>
</dbReference>
<dbReference type="Gene3D" id="3.90.1150.10">
    <property type="entry name" value="Aspartate Aminotransferase, domain 1"/>
    <property type="match status" value="1"/>
</dbReference>
<evidence type="ECO:0000313" key="7">
    <source>
        <dbReference type="Proteomes" id="UP000022910"/>
    </source>
</evidence>
<keyword evidence="4" id="KW-0663">Pyridoxal phosphate</keyword>
<dbReference type="HOGENOM" id="CLU_010794_0_0_1"/>
<dbReference type="InterPro" id="IPR015424">
    <property type="entry name" value="PyrdxlP-dep_Trfase"/>
</dbReference>
<dbReference type="GO" id="GO:0004141">
    <property type="term" value="F:dethiobiotin synthase activity"/>
    <property type="evidence" value="ECO:0007669"/>
    <property type="project" value="TreeGrafter"/>
</dbReference>
<evidence type="ECO:0000256" key="2">
    <source>
        <dbReference type="ARBA" id="ARBA00022576"/>
    </source>
</evidence>
<dbReference type="PANTHER" id="PTHR42684:SF3">
    <property type="entry name" value="ADENOSYLMETHIONINE-8-AMINO-7-OXONONANOATE AMINOTRANSFERASE"/>
    <property type="match status" value="1"/>
</dbReference>
<dbReference type="AlphaFoldDB" id="A0A015J831"/>
<proteinExistence type="predicted"/>
<dbReference type="Proteomes" id="UP000022910">
    <property type="component" value="Unassembled WGS sequence"/>
</dbReference>
<dbReference type="STRING" id="1432141.A0A015J831"/>
<evidence type="ECO:0000256" key="1">
    <source>
        <dbReference type="ARBA" id="ARBA00004173"/>
    </source>
</evidence>
<evidence type="ECO:0000256" key="4">
    <source>
        <dbReference type="ARBA" id="ARBA00022898"/>
    </source>
</evidence>
<dbReference type="Gene3D" id="3.40.640.10">
    <property type="entry name" value="Type I PLP-dependent aspartate aminotransferase-like (Major domain)"/>
    <property type="match status" value="1"/>
</dbReference>
<dbReference type="GO" id="GO:0009102">
    <property type="term" value="P:biotin biosynthetic process"/>
    <property type="evidence" value="ECO:0007669"/>
    <property type="project" value="TreeGrafter"/>
</dbReference>
<comment type="subcellular location">
    <subcellularLocation>
        <location evidence="1">Mitochondrion</location>
    </subcellularLocation>
</comment>
<dbReference type="OrthoDB" id="425114at2759"/>
<dbReference type="InterPro" id="IPR027417">
    <property type="entry name" value="P-loop_NTPase"/>
</dbReference>
<dbReference type="InterPro" id="IPR049704">
    <property type="entry name" value="Aminotrans_3_PPA_site"/>
</dbReference>
<evidence type="ECO:0000313" key="6">
    <source>
        <dbReference type="EMBL" id="EXX51019.1"/>
    </source>
</evidence>
<dbReference type="Pfam" id="PF13500">
    <property type="entry name" value="AAA_26"/>
    <property type="match status" value="1"/>
</dbReference>
<keyword evidence="7" id="KW-1185">Reference proteome</keyword>
<dbReference type="CDD" id="cd03109">
    <property type="entry name" value="DTBS"/>
    <property type="match status" value="1"/>
</dbReference>
<dbReference type="InterPro" id="IPR015421">
    <property type="entry name" value="PyrdxlP-dep_Trfase_major"/>
</dbReference>